<proteinExistence type="predicted"/>
<name>A0ABT4UH75_9BACT</name>
<dbReference type="SUPFAM" id="SSF53756">
    <property type="entry name" value="UDP-Glycosyltransferase/glycogen phosphorylase"/>
    <property type="match status" value="1"/>
</dbReference>
<reference evidence="2 3" key="1">
    <citation type="submission" date="2022-12" db="EMBL/GenBank/DDBJ databases">
        <title>Chitinophagaceae gen. sp. nov., a new member of the family Chitinophagaceae, isolated from soil in a chemical factory.</title>
        <authorList>
            <person name="Ke Z."/>
        </authorList>
    </citation>
    <scope>NUCLEOTIDE SEQUENCE [LARGE SCALE GENOMIC DNA]</scope>
    <source>
        <strain evidence="2 3">LY-5</strain>
    </source>
</reference>
<dbReference type="EMBL" id="JAQGEF010000004">
    <property type="protein sequence ID" value="MDA3614199.1"/>
    <property type="molecule type" value="Genomic_DNA"/>
</dbReference>
<dbReference type="InterPro" id="IPR001296">
    <property type="entry name" value="Glyco_trans_1"/>
</dbReference>
<keyword evidence="3" id="KW-1185">Reference proteome</keyword>
<organism evidence="2 3">
    <name type="scientific">Polluticaenibacter yanchengensis</name>
    <dbReference type="NCBI Taxonomy" id="3014562"/>
    <lineage>
        <taxon>Bacteria</taxon>
        <taxon>Pseudomonadati</taxon>
        <taxon>Bacteroidota</taxon>
        <taxon>Chitinophagia</taxon>
        <taxon>Chitinophagales</taxon>
        <taxon>Chitinophagaceae</taxon>
        <taxon>Polluticaenibacter</taxon>
    </lineage>
</organism>
<dbReference type="Pfam" id="PF00534">
    <property type="entry name" value="Glycos_transf_1"/>
    <property type="match status" value="1"/>
</dbReference>
<dbReference type="InterPro" id="IPR050194">
    <property type="entry name" value="Glycosyltransferase_grp1"/>
</dbReference>
<dbReference type="CDD" id="cd03801">
    <property type="entry name" value="GT4_PimA-like"/>
    <property type="match status" value="1"/>
</dbReference>
<dbReference type="PANTHER" id="PTHR45947:SF3">
    <property type="entry name" value="SULFOQUINOVOSYL TRANSFERASE SQD2"/>
    <property type="match status" value="1"/>
</dbReference>
<dbReference type="RefSeq" id="WP_407030522.1">
    <property type="nucleotide sequence ID" value="NZ_JAQGEF010000004.1"/>
</dbReference>
<sequence>MNNKLKICIHSPQFHPSIGGLQNVVQYYAGGLHRLGHEVIVLTNESYTGEEPFSFTVHRNLSFLQEYKVIKKCDLVIMNNVSLKALPQVIFAGKPLFVIHHSGLKYDNEAFNLNARMKQLVANYYARHNIACSRYIAALYKNCTVLKNPYNSDVFYNKHKPRIKNSVVFVGRFVTDKGIDLLINAAAVLKSKSVSFSVTIVGKGAEEERLKKLSAASGLTDVINWAGPKTSEEIADILNSHQVMVVPSRFEPYGIVVLEGLACGCEVIISSQGGLQEAAGGHANIFETENYQELANVLESCFSQKNNKRDQSLDTYLSGLSLEKTVSKLEQTIYTYLK</sequence>
<evidence type="ECO:0000259" key="1">
    <source>
        <dbReference type="Pfam" id="PF00534"/>
    </source>
</evidence>
<protein>
    <submittedName>
        <fullName evidence="2">Glycosyltransferase family 4 protein</fullName>
    </submittedName>
</protein>
<gene>
    <name evidence="2" type="ORF">O3P16_05230</name>
</gene>
<dbReference type="PANTHER" id="PTHR45947">
    <property type="entry name" value="SULFOQUINOVOSYL TRANSFERASE SQD2"/>
    <property type="match status" value="1"/>
</dbReference>
<feature type="domain" description="Glycosyl transferase family 1" evidence="1">
    <location>
        <begin position="163"/>
        <end position="309"/>
    </location>
</feature>
<dbReference type="Proteomes" id="UP001210231">
    <property type="component" value="Unassembled WGS sequence"/>
</dbReference>
<evidence type="ECO:0000313" key="3">
    <source>
        <dbReference type="Proteomes" id="UP001210231"/>
    </source>
</evidence>
<comment type="caution">
    <text evidence="2">The sequence shown here is derived from an EMBL/GenBank/DDBJ whole genome shotgun (WGS) entry which is preliminary data.</text>
</comment>
<dbReference type="Gene3D" id="3.40.50.2000">
    <property type="entry name" value="Glycogen Phosphorylase B"/>
    <property type="match status" value="2"/>
</dbReference>
<evidence type="ECO:0000313" key="2">
    <source>
        <dbReference type="EMBL" id="MDA3614199.1"/>
    </source>
</evidence>
<accession>A0ABT4UH75</accession>